<comment type="caution">
    <text evidence="2">The sequence shown here is derived from an EMBL/GenBank/DDBJ whole genome shotgun (WGS) entry which is preliminary data.</text>
</comment>
<sequence length="247" mass="26718">MAPPGFLSARQPAQDSHHALSFGPTRCRRQSPSLTRTLVFYQQGNLPKARSWLERTIKCRGGEDIGDAWAVWYKLESEHGGNEIRVGAVCLLASEHESVCRDVIDEMCREHEIRVGTPQAALDIAARCKAADPHHGELWPQTAKEPTHWAWTTDQILTTVAARFRLDSRAPIDALYPAPLVPPPLPVAPPKQEEPQPKAEPGVVVAAPATAIATATATATSTQPTATAAPVMAPPPPPPGRVKTEPR</sequence>
<organism evidence="2 3">
    <name type="scientific">Paratrimastix pyriformis</name>
    <dbReference type="NCBI Taxonomy" id="342808"/>
    <lineage>
        <taxon>Eukaryota</taxon>
        <taxon>Metamonada</taxon>
        <taxon>Preaxostyla</taxon>
        <taxon>Paratrimastigidae</taxon>
        <taxon>Paratrimastix</taxon>
    </lineage>
</organism>
<proteinExistence type="predicted"/>
<evidence type="ECO:0000256" key="1">
    <source>
        <dbReference type="SAM" id="MobiDB-lite"/>
    </source>
</evidence>
<feature type="region of interest" description="Disordered" evidence="1">
    <location>
        <begin position="215"/>
        <end position="247"/>
    </location>
</feature>
<evidence type="ECO:0000313" key="3">
    <source>
        <dbReference type="Proteomes" id="UP001141327"/>
    </source>
</evidence>
<keyword evidence="3" id="KW-1185">Reference proteome</keyword>
<dbReference type="Proteomes" id="UP001141327">
    <property type="component" value="Unassembled WGS sequence"/>
</dbReference>
<feature type="compositionally biased region" description="Low complexity" evidence="1">
    <location>
        <begin position="215"/>
        <end position="231"/>
    </location>
</feature>
<feature type="region of interest" description="Disordered" evidence="1">
    <location>
        <begin position="1"/>
        <end position="28"/>
    </location>
</feature>
<accession>A0ABQ8U1M0</accession>
<reference evidence="2" key="1">
    <citation type="journal article" date="2022" name="bioRxiv">
        <title>Genomics of Preaxostyla Flagellates Illuminates Evolutionary Transitions and the Path Towards Mitochondrial Loss.</title>
        <authorList>
            <person name="Novak L.V.F."/>
            <person name="Treitli S.C."/>
            <person name="Pyrih J."/>
            <person name="Halakuc P."/>
            <person name="Pipaliya S.V."/>
            <person name="Vacek V."/>
            <person name="Brzon O."/>
            <person name="Soukal P."/>
            <person name="Eme L."/>
            <person name="Dacks J.B."/>
            <person name="Karnkowska A."/>
            <person name="Elias M."/>
            <person name="Hampl V."/>
        </authorList>
    </citation>
    <scope>NUCLEOTIDE SEQUENCE</scope>
    <source>
        <strain evidence="2">RCP-MX</strain>
    </source>
</reference>
<gene>
    <name evidence="2" type="ORF">PAPYR_12597</name>
</gene>
<dbReference type="EMBL" id="JAPMOS010000324">
    <property type="protein sequence ID" value="KAJ4453042.1"/>
    <property type="molecule type" value="Genomic_DNA"/>
</dbReference>
<evidence type="ECO:0000313" key="2">
    <source>
        <dbReference type="EMBL" id="KAJ4453042.1"/>
    </source>
</evidence>
<protein>
    <submittedName>
        <fullName evidence="2">Uncharacterized protein</fullName>
    </submittedName>
</protein>
<name>A0ABQ8U1M0_9EUKA</name>